<name>A0A2G3E7L1_9FIRM</name>
<evidence type="ECO:0000256" key="10">
    <source>
        <dbReference type="SAM" id="MobiDB-lite"/>
    </source>
</evidence>
<dbReference type="GO" id="GO:0016874">
    <property type="term" value="F:ligase activity"/>
    <property type="evidence" value="ECO:0007669"/>
    <property type="project" value="UniProtKB-UniRule"/>
</dbReference>
<dbReference type="InterPro" id="IPR011125">
    <property type="entry name" value="Znf_HypF"/>
</dbReference>
<dbReference type="SUPFAM" id="SSF53067">
    <property type="entry name" value="Actin-like ATPase domain"/>
    <property type="match status" value="1"/>
</dbReference>
<dbReference type="InterPro" id="IPR036046">
    <property type="entry name" value="Acylphosphatase-like_dom_sf"/>
</dbReference>
<dbReference type="PROSITE" id="PS51160">
    <property type="entry name" value="ACYLPHOSPHATASE_3"/>
    <property type="match status" value="1"/>
</dbReference>
<keyword evidence="14" id="KW-1185">Reference proteome</keyword>
<dbReference type="InterPro" id="IPR017945">
    <property type="entry name" value="DHBP_synth_RibB-like_a/b_dom"/>
</dbReference>
<feature type="region of interest" description="Disordered" evidence="10">
    <location>
        <begin position="219"/>
        <end position="239"/>
    </location>
</feature>
<comment type="pathway">
    <text evidence="1">Protein modification; [NiFe] hydrogenase maturation.</text>
</comment>
<dbReference type="InterPro" id="IPR043129">
    <property type="entry name" value="ATPase_NBD"/>
</dbReference>
<evidence type="ECO:0000256" key="2">
    <source>
        <dbReference type="ARBA" id="ARBA00008097"/>
    </source>
</evidence>
<dbReference type="Pfam" id="PF00708">
    <property type="entry name" value="Acylphosphatase"/>
    <property type="match status" value="1"/>
</dbReference>
<dbReference type="Gene3D" id="3.90.870.50">
    <property type="match status" value="1"/>
</dbReference>
<dbReference type="GO" id="GO:0051604">
    <property type="term" value="P:protein maturation"/>
    <property type="evidence" value="ECO:0007669"/>
    <property type="project" value="TreeGrafter"/>
</dbReference>
<evidence type="ECO:0000313" key="13">
    <source>
        <dbReference type="EMBL" id="PHU39289.1"/>
    </source>
</evidence>
<dbReference type="GO" id="GO:0003998">
    <property type="term" value="F:acylphosphatase activity"/>
    <property type="evidence" value="ECO:0007669"/>
    <property type="project" value="UniProtKB-EC"/>
</dbReference>
<keyword evidence="5" id="KW-0863">Zinc-finger</keyword>
<dbReference type="PANTHER" id="PTHR42959">
    <property type="entry name" value="CARBAMOYLTRANSFERASE"/>
    <property type="match status" value="1"/>
</dbReference>
<dbReference type="SUPFAM" id="SSF54975">
    <property type="entry name" value="Acylphosphatase/BLUF domain-like"/>
    <property type="match status" value="1"/>
</dbReference>
<feature type="active site" evidence="9">
    <location>
        <position position="35"/>
    </location>
</feature>
<dbReference type="Gene3D" id="3.30.420.360">
    <property type="match status" value="1"/>
</dbReference>
<comment type="catalytic activity">
    <reaction evidence="7">
        <text>C-terminal L-cysteinyl-[HypE protein] + carbamoyl phosphate + ATP + H2O = C-terminal S-carboxamide-L-cysteinyl-[HypE protein] + AMP + phosphate + diphosphate + H(+)</text>
        <dbReference type="Rhea" id="RHEA:55636"/>
        <dbReference type="Rhea" id="RHEA-COMP:14247"/>
        <dbReference type="Rhea" id="RHEA-COMP:14392"/>
        <dbReference type="ChEBI" id="CHEBI:15377"/>
        <dbReference type="ChEBI" id="CHEBI:15378"/>
        <dbReference type="ChEBI" id="CHEBI:30616"/>
        <dbReference type="ChEBI" id="CHEBI:33019"/>
        <dbReference type="ChEBI" id="CHEBI:43474"/>
        <dbReference type="ChEBI" id="CHEBI:58228"/>
        <dbReference type="ChEBI" id="CHEBI:76913"/>
        <dbReference type="ChEBI" id="CHEBI:139126"/>
        <dbReference type="ChEBI" id="CHEBI:456215"/>
    </reaction>
</comment>
<organism evidence="13 14">
    <name type="scientific">Pseudobutyrivibrio ruminis</name>
    <dbReference type="NCBI Taxonomy" id="46206"/>
    <lineage>
        <taxon>Bacteria</taxon>
        <taxon>Bacillati</taxon>
        <taxon>Bacillota</taxon>
        <taxon>Clostridia</taxon>
        <taxon>Lachnospirales</taxon>
        <taxon>Lachnospiraceae</taxon>
        <taxon>Pseudobutyrivibrio</taxon>
    </lineage>
</organism>
<keyword evidence="9" id="KW-0378">Hydrolase</keyword>
<evidence type="ECO:0000256" key="5">
    <source>
        <dbReference type="ARBA" id="ARBA00022771"/>
    </source>
</evidence>
<reference evidence="13" key="1">
    <citation type="submission" date="2017-10" db="EMBL/GenBank/DDBJ databases">
        <title>Resolving the taxonomy of Roseburia spp., Eubacterium rectale and Agathobacter spp. through phylogenomic analysis.</title>
        <authorList>
            <person name="Sheridan P.O."/>
            <person name="Walker A.W."/>
            <person name="Duncan S.H."/>
            <person name="Scott K.P."/>
            <person name="Toole P.W.O."/>
            <person name="Luis P."/>
            <person name="Flint H.J."/>
        </authorList>
    </citation>
    <scope>NUCLEOTIDE SEQUENCE [LARGE SCALE GENOMIC DNA]</scope>
    <source>
        <strain evidence="13">JK10</strain>
    </source>
</reference>
<dbReference type="Pfam" id="PF07503">
    <property type="entry name" value="zf-HYPF"/>
    <property type="match status" value="2"/>
</dbReference>
<evidence type="ECO:0000256" key="4">
    <source>
        <dbReference type="ARBA" id="ARBA00022723"/>
    </source>
</evidence>
<sequence length="842" mass="93289">MIRKYTILGLVQGIGYRPFVARIAEELNIAGWVRNTGGIVTVLAVGSEASLDELYRRLSCDVPTGGFVSSIQVEEVEVVSIEETGFRILESNQDERTNLPLIPADIATCPECEKELLDRNNRRFRHPFISCTICGPRYSIIEKLPYDRDTITMSDFGMCEKCKTEYTAKDDRRRHAQTIACPECGPTLVFTGIAAYQHNKEENDFAGNLANESVHRKFTSNNSDKVTSDEITENSPQNSNEDVLEKAVETLKNGGILAIKDIGGYHLACNPFDEEAVAALRRLKHREEKAFAVMFENIEQLRKYCIVNDKEANELLSPARPIVLVRRKGISSWEKNSAARDEKETISKTDLSNTKETKNIADNVCLTSPDIGAMLPCNPVQIMLIKECGPLIMTSGNASGDVLETEDLNMKMWLEKRAASQEMAGVKLAMLSHSRRILRPMDDSVMKIVRGRTQFIRRGRGHVPNPISIDATGEIFAAGGDLKSSFCYVKNGLAYVSQYLGDLESVSCQKFYKNEMQAMKTIFGFKPNSLVADMHPGYFSRTAAANKASENSLPISYVQHHKAHVASVIAEHKLDGPVLGFAFDGTGYGDDGTIWGSEVFRWDGNGRMERVAHLKPMKLIGGDEGAKNCDTILVGMLYNNGIEIPDWIKESTNSELILAAIDNGINLVTSTSMGRLFDAVSALLDICHYNSYEGQAPIELENIAALADELEAEGDECFSFSLGEDGDTKALFRDIVNTIIANRNSIIKESDSDEESAKKVKGKIARGFIDAISEYVYTICKREKINQIVLSGGTFLNRILLEKTIDKLEAEGFKVYISEQLPPGDGGICLGQAYLHYHMSED</sequence>
<evidence type="ECO:0000256" key="3">
    <source>
        <dbReference type="ARBA" id="ARBA00022598"/>
    </source>
</evidence>
<dbReference type="RefSeq" id="WP_099413826.1">
    <property type="nucleotide sequence ID" value="NZ_PDYH01000057.1"/>
</dbReference>
<comment type="caution">
    <text evidence="13">The sequence shown here is derived from an EMBL/GenBank/DDBJ whole genome shotgun (WGS) entry which is preliminary data.</text>
</comment>
<dbReference type="InterPro" id="IPR004421">
    <property type="entry name" value="Carbamoyltransferase_HypF"/>
</dbReference>
<dbReference type="Gene3D" id="3.30.420.40">
    <property type="match status" value="1"/>
</dbReference>
<proteinExistence type="inferred from homology"/>
<feature type="domain" description="Acylphosphatase-like" evidence="11">
    <location>
        <begin position="2"/>
        <end position="90"/>
    </location>
</feature>
<feature type="domain" description="YrdC-like" evidence="12">
    <location>
        <begin position="241"/>
        <end position="461"/>
    </location>
</feature>
<dbReference type="InterPro" id="IPR051060">
    <property type="entry name" value="Carbamoyltrans_HypF-like"/>
</dbReference>
<dbReference type="PANTHER" id="PTHR42959:SF1">
    <property type="entry name" value="CARBAMOYLTRANSFERASE HYPF"/>
    <property type="match status" value="1"/>
</dbReference>
<dbReference type="PIRSF" id="PIRSF006256">
    <property type="entry name" value="CMPcnvr_hdrg_mat"/>
    <property type="match status" value="1"/>
</dbReference>
<evidence type="ECO:0000259" key="11">
    <source>
        <dbReference type="PROSITE" id="PS51160"/>
    </source>
</evidence>
<evidence type="ECO:0000256" key="7">
    <source>
        <dbReference type="ARBA" id="ARBA00048220"/>
    </source>
</evidence>
<evidence type="ECO:0000256" key="1">
    <source>
        <dbReference type="ARBA" id="ARBA00004711"/>
    </source>
</evidence>
<evidence type="ECO:0000256" key="8">
    <source>
        <dbReference type="PIRNR" id="PIRNR006256"/>
    </source>
</evidence>
<gene>
    <name evidence="13" type="ORF">CSX00_11870</name>
</gene>
<feature type="active site" evidence="9">
    <location>
        <position position="17"/>
    </location>
</feature>
<dbReference type="UniPathway" id="UPA00335"/>
<dbReference type="AlphaFoldDB" id="A0A2G3E7L1"/>
<dbReference type="Proteomes" id="UP000224317">
    <property type="component" value="Unassembled WGS sequence"/>
</dbReference>
<dbReference type="Gene3D" id="3.30.110.120">
    <property type="match status" value="1"/>
</dbReference>
<keyword evidence="3" id="KW-0436">Ligase</keyword>
<dbReference type="InterPro" id="IPR041440">
    <property type="entry name" value="HypF_C"/>
</dbReference>
<protein>
    <recommendedName>
        <fullName evidence="8">Carbamoyltransferase</fullName>
        <ecNumber evidence="8">6.2.-.-</ecNumber>
    </recommendedName>
</protein>
<dbReference type="PROSITE" id="PS51163">
    <property type="entry name" value="YRDC"/>
    <property type="match status" value="1"/>
</dbReference>
<dbReference type="GO" id="GO:0008270">
    <property type="term" value="F:zinc ion binding"/>
    <property type="evidence" value="ECO:0007669"/>
    <property type="project" value="UniProtKB-KW"/>
</dbReference>
<keyword evidence="6" id="KW-0862">Zinc</keyword>
<accession>A0A2G3E7L1</accession>
<dbReference type="EMBL" id="PDYH01000057">
    <property type="protein sequence ID" value="PHU39289.1"/>
    <property type="molecule type" value="Genomic_DNA"/>
</dbReference>
<dbReference type="SUPFAM" id="SSF55821">
    <property type="entry name" value="YrdC/RibB"/>
    <property type="match status" value="1"/>
</dbReference>
<dbReference type="InterPro" id="IPR001792">
    <property type="entry name" value="Acylphosphatase-like_dom"/>
</dbReference>
<evidence type="ECO:0000256" key="6">
    <source>
        <dbReference type="ARBA" id="ARBA00022833"/>
    </source>
</evidence>
<dbReference type="Pfam" id="PF17788">
    <property type="entry name" value="HypF_C"/>
    <property type="match status" value="1"/>
</dbReference>
<dbReference type="Pfam" id="PF22521">
    <property type="entry name" value="HypF_C_2"/>
    <property type="match status" value="1"/>
</dbReference>
<evidence type="ECO:0000313" key="14">
    <source>
        <dbReference type="Proteomes" id="UP000224317"/>
    </source>
</evidence>
<dbReference type="GO" id="GO:0003725">
    <property type="term" value="F:double-stranded RNA binding"/>
    <property type="evidence" value="ECO:0007669"/>
    <property type="project" value="InterPro"/>
</dbReference>
<comment type="catalytic activity">
    <reaction evidence="9">
        <text>an acyl phosphate + H2O = a carboxylate + phosphate + H(+)</text>
        <dbReference type="Rhea" id="RHEA:14965"/>
        <dbReference type="ChEBI" id="CHEBI:15377"/>
        <dbReference type="ChEBI" id="CHEBI:15378"/>
        <dbReference type="ChEBI" id="CHEBI:29067"/>
        <dbReference type="ChEBI" id="CHEBI:43474"/>
        <dbReference type="ChEBI" id="CHEBI:59918"/>
        <dbReference type="EC" id="3.6.1.7"/>
    </reaction>
</comment>
<keyword evidence="4" id="KW-0479">Metal-binding</keyword>
<dbReference type="Pfam" id="PF01300">
    <property type="entry name" value="Sua5_yciO_yrdC"/>
    <property type="match status" value="2"/>
</dbReference>
<dbReference type="InterPro" id="IPR055128">
    <property type="entry name" value="HypF_C_2"/>
</dbReference>
<evidence type="ECO:0000259" key="12">
    <source>
        <dbReference type="PROSITE" id="PS51163"/>
    </source>
</evidence>
<dbReference type="InterPro" id="IPR006070">
    <property type="entry name" value="Sua5-like_dom"/>
</dbReference>
<dbReference type="GO" id="GO:0016743">
    <property type="term" value="F:carboxyl- or carbamoyltransferase activity"/>
    <property type="evidence" value="ECO:0007669"/>
    <property type="project" value="UniProtKB-UniRule"/>
</dbReference>
<evidence type="ECO:0000256" key="9">
    <source>
        <dbReference type="PROSITE-ProRule" id="PRU00520"/>
    </source>
</evidence>
<dbReference type="EC" id="6.2.-.-" evidence="8"/>
<comment type="similarity">
    <text evidence="2 8">Belongs to the carbamoyltransferase HypF family.</text>
</comment>